<sequence>MSKHDKITRLQSGFPTHNTPSPLLQPPTNTNHGSAPRPSALKSQQSSGASIPLSVEEWEANAPLTDLQIRSVNTIKAASENAPFPLKFVADRESDDDEPESEPAIFEDIAQEAALLCRQSLLSTRDMSKARPPPSTPLDGDPFLVRHLLILKDVGKNLEGESISQGLYSQKDGHIGAFPNSPMKSGMMRTPSASGFGLTSDVVPAGGVTGTLTTMFNRTTAILPEGLFASLGFSRGDESIRGAKHGIDHDLRRACEDVVASSVSTTCDLIDQWVTRLQMFSSSASNATANITAKPLLSTALRTGVPTTSSAIDVAMLSTPTHVAALYAEFRVTIERDLRANIARIKLYLGDADSELQAAMSPLSSTGDQQGVTSQYGRTAKILIDHIRERTLESFQSFVDQVREALLGGAQDGEEGRDLVQEIGSSQESIRDVIREDCAWDVSSNTTEPSGSRG</sequence>
<dbReference type="GO" id="GO:0017119">
    <property type="term" value="C:Golgi transport complex"/>
    <property type="evidence" value="ECO:0007669"/>
    <property type="project" value="TreeGrafter"/>
</dbReference>
<organism evidence="3 4">
    <name type="scientific">Coprinopsis marcescibilis</name>
    <name type="common">Agaric fungus</name>
    <name type="synonym">Psathyrella marcescibilis</name>
    <dbReference type="NCBI Taxonomy" id="230819"/>
    <lineage>
        <taxon>Eukaryota</taxon>
        <taxon>Fungi</taxon>
        <taxon>Dikarya</taxon>
        <taxon>Basidiomycota</taxon>
        <taxon>Agaricomycotina</taxon>
        <taxon>Agaricomycetes</taxon>
        <taxon>Agaricomycetidae</taxon>
        <taxon>Agaricales</taxon>
        <taxon>Agaricineae</taxon>
        <taxon>Psathyrellaceae</taxon>
        <taxon>Coprinopsis</taxon>
    </lineage>
</organism>
<dbReference type="GO" id="GO:0006891">
    <property type="term" value="P:intra-Golgi vesicle-mediated transport"/>
    <property type="evidence" value="ECO:0007669"/>
    <property type="project" value="TreeGrafter"/>
</dbReference>
<evidence type="ECO:0000256" key="1">
    <source>
        <dbReference type="SAM" id="MobiDB-lite"/>
    </source>
</evidence>
<feature type="compositionally biased region" description="Polar residues" evidence="1">
    <location>
        <begin position="9"/>
        <end position="33"/>
    </location>
</feature>
<evidence type="ECO:0000313" key="4">
    <source>
        <dbReference type="Proteomes" id="UP000307440"/>
    </source>
</evidence>
<dbReference type="STRING" id="230819.A0A5C3KEY1"/>
<reference evidence="3 4" key="1">
    <citation type="journal article" date="2019" name="Nat. Ecol. Evol.">
        <title>Megaphylogeny resolves global patterns of mushroom evolution.</title>
        <authorList>
            <person name="Varga T."/>
            <person name="Krizsan K."/>
            <person name="Foldi C."/>
            <person name="Dima B."/>
            <person name="Sanchez-Garcia M."/>
            <person name="Sanchez-Ramirez S."/>
            <person name="Szollosi G.J."/>
            <person name="Szarkandi J.G."/>
            <person name="Papp V."/>
            <person name="Albert L."/>
            <person name="Andreopoulos W."/>
            <person name="Angelini C."/>
            <person name="Antonin V."/>
            <person name="Barry K.W."/>
            <person name="Bougher N.L."/>
            <person name="Buchanan P."/>
            <person name="Buyck B."/>
            <person name="Bense V."/>
            <person name="Catcheside P."/>
            <person name="Chovatia M."/>
            <person name="Cooper J."/>
            <person name="Damon W."/>
            <person name="Desjardin D."/>
            <person name="Finy P."/>
            <person name="Geml J."/>
            <person name="Haridas S."/>
            <person name="Hughes K."/>
            <person name="Justo A."/>
            <person name="Karasinski D."/>
            <person name="Kautmanova I."/>
            <person name="Kiss B."/>
            <person name="Kocsube S."/>
            <person name="Kotiranta H."/>
            <person name="LaButti K.M."/>
            <person name="Lechner B.E."/>
            <person name="Liimatainen K."/>
            <person name="Lipzen A."/>
            <person name="Lukacs Z."/>
            <person name="Mihaltcheva S."/>
            <person name="Morgado L.N."/>
            <person name="Niskanen T."/>
            <person name="Noordeloos M.E."/>
            <person name="Ohm R.A."/>
            <person name="Ortiz-Santana B."/>
            <person name="Ovrebo C."/>
            <person name="Racz N."/>
            <person name="Riley R."/>
            <person name="Savchenko A."/>
            <person name="Shiryaev A."/>
            <person name="Soop K."/>
            <person name="Spirin V."/>
            <person name="Szebenyi C."/>
            <person name="Tomsovsky M."/>
            <person name="Tulloss R.E."/>
            <person name="Uehling J."/>
            <person name="Grigoriev I.V."/>
            <person name="Vagvolgyi C."/>
            <person name="Papp T."/>
            <person name="Martin F.M."/>
            <person name="Miettinen O."/>
            <person name="Hibbett D.S."/>
            <person name="Nagy L.G."/>
        </authorList>
    </citation>
    <scope>NUCLEOTIDE SEQUENCE [LARGE SCALE GENOMIC DNA]</scope>
    <source>
        <strain evidence="3 4">CBS 121175</strain>
    </source>
</reference>
<dbReference type="GO" id="GO:0007030">
    <property type="term" value="P:Golgi organization"/>
    <property type="evidence" value="ECO:0007669"/>
    <property type="project" value="TreeGrafter"/>
</dbReference>
<keyword evidence="4" id="KW-1185">Reference proteome</keyword>
<dbReference type="GO" id="GO:0005801">
    <property type="term" value="C:cis-Golgi network"/>
    <property type="evidence" value="ECO:0007669"/>
    <property type="project" value="InterPro"/>
</dbReference>
<evidence type="ECO:0000259" key="2">
    <source>
        <dbReference type="Pfam" id="PF20671"/>
    </source>
</evidence>
<dbReference type="GO" id="GO:0006886">
    <property type="term" value="P:intracellular protein transport"/>
    <property type="evidence" value="ECO:0007669"/>
    <property type="project" value="InterPro"/>
</dbReference>
<gene>
    <name evidence="3" type="ORF">FA15DRAFT_760713</name>
</gene>
<dbReference type="GO" id="GO:0016020">
    <property type="term" value="C:membrane"/>
    <property type="evidence" value="ECO:0007669"/>
    <property type="project" value="InterPro"/>
</dbReference>
<name>A0A5C3KEY1_COPMA</name>
<dbReference type="OrthoDB" id="296793at2759"/>
<dbReference type="Pfam" id="PF20671">
    <property type="entry name" value="COG3_C"/>
    <property type="match status" value="1"/>
</dbReference>
<dbReference type="EMBL" id="ML210419">
    <property type="protein sequence ID" value="TFK18233.1"/>
    <property type="molecule type" value="Genomic_DNA"/>
</dbReference>
<feature type="region of interest" description="Disordered" evidence="1">
    <location>
        <begin position="1"/>
        <end position="51"/>
    </location>
</feature>
<accession>A0A5C3KEY1</accession>
<dbReference type="AlphaFoldDB" id="A0A5C3KEY1"/>
<dbReference type="PANTHER" id="PTHR13302">
    <property type="entry name" value="CONSERVED OLIGOMERIC GOLGI COMPLEX COMPONENT 3"/>
    <property type="match status" value="1"/>
</dbReference>
<dbReference type="PANTHER" id="PTHR13302:SF8">
    <property type="entry name" value="CONSERVED OLIGOMERIC GOLGI COMPLEX SUBUNIT 3"/>
    <property type="match status" value="1"/>
</dbReference>
<evidence type="ECO:0000313" key="3">
    <source>
        <dbReference type="EMBL" id="TFK18233.1"/>
    </source>
</evidence>
<proteinExistence type="predicted"/>
<protein>
    <recommendedName>
        <fullName evidence="2">Conserved oligomeric Golgi complex subunit 3 C-terminal domain-containing protein</fullName>
    </recommendedName>
</protein>
<dbReference type="Proteomes" id="UP000307440">
    <property type="component" value="Unassembled WGS sequence"/>
</dbReference>
<feature type="domain" description="Conserved oligomeric Golgi complex subunit 3 C-terminal" evidence="2">
    <location>
        <begin position="103"/>
        <end position="159"/>
    </location>
</feature>
<dbReference type="InterPro" id="IPR007265">
    <property type="entry name" value="COG_su3"/>
</dbReference>
<dbReference type="InterPro" id="IPR048685">
    <property type="entry name" value="COG3_C"/>
</dbReference>